<sequence length="58" mass="6517">MAVTSKKPILVDLPILEGLQRLREDECRRSTVGAAPSIQELARHLLRQGINRHESGKK</sequence>
<proteinExistence type="predicted"/>
<evidence type="ECO:0000313" key="1">
    <source>
        <dbReference type="EMBL" id="VDR24810.1"/>
    </source>
</evidence>
<organism evidence="1 2">
    <name type="scientific">Raoultella terrigena</name>
    <name type="common">Klebsiella terrigena</name>
    <dbReference type="NCBI Taxonomy" id="577"/>
    <lineage>
        <taxon>Bacteria</taxon>
        <taxon>Pseudomonadati</taxon>
        <taxon>Pseudomonadota</taxon>
        <taxon>Gammaproteobacteria</taxon>
        <taxon>Enterobacterales</taxon>
        <taxon>Enterobacteriaceae</taxon>
        <taxon>Klebsiella/Raoultella group</taxon>
        <taxon>Raoultella</taxon>
    </lineage>
</organism>
<dbReference type="AlphaFoldDB" id="A0A3P8LYK5"/>
<dbReference type="EMBL" id="LR131271">
    <property type="protein sequence ID" value="VDR24810.1"/>
    <property type="molecule type" value="Genomic_DNA"/>
</dbReference>
<name>A0A3P8LYK5_RAOTE</name>
<dbReference type="Proteomes" id="UP000274346">
    <property type="component" value="Chromosome"/>
</dbReference>
<accession>A0A3P8LYK5</accession>
<dbReference type="KEGG" id="rtg:NCTC13098_01109"/>
<protein>
    <submittedName>
        <fullName evidence="1">Uncharacterized protein</fullName>
    </submittedName>
</protein>
<evidence type="ECO:0000313" key="2">
    <source>
        <dbReference type="Proteomes" id="UP000274346"/>
    </source>
</evidence>
<reference evidence="1 2" key="1">
    <citation type="submission" date="2018-12" db="EMBL/GenBank/DDBJ databases">
        <authorList>
            <consortium name="Pathogen Informatics"/>
        </authorList>
    </citation>
    <scope>NUCLEOTIDE SEQUENCE [LARGE SCALE GENOMIC DNA]</scope>
    <source>
        <strain evidence="1 2">NCTC13098</strain>
    </source>
</reference>
<gene>
    <name evidence="1" type="ORF">NCTC13098_01109</name>
</gene>